<dbReference type="SUPFAM" id="SSF50729">
    <property type="entry name" value="PH domain-like"/>
    <property type="match status" value="2"/>
</dbReference>
<dbReference type="Pfam" id="PF16988">
    <property type="entry name" value="Vps36-NZF-N"/>
    <property type="match status" value="1"/>
</dbReference>
<evidence type="ECO:0000256" key="3">
    <source>
        <dbReference type="ARBA" id="ARBA00022723"/>
    </source>
</evidence>
<feature type="region of interest" description="Disordered" evidence="8">
    <location>
        <begin position="170"/>
        <end position="192"/>
    </location>
</feature>
<comment type="similarity">
    <text evidence="1 7">Belongs to the VPS36 family.</text>
</comment>
<reference evidence="10 11" key="1">
    <citation type="submission" date="2018-06" db="EMBL/GenBank/DDBJ databases">
        <title>Whole genome sequencing of Candida tropicalis (genome annotated by CSBL at Korea University).</title>
        <authorList>
            <person name="Ahn J."/>
        </authorList>
    </citation>
    <scope>NUCLEOTIDE SEQUENCE [LARGE SCALE GENOMIC DNA]</scope>
    <source>
        <strain evidence="10 11">ATCC 20962</strain>
    </source>
</reference>
<dbReference type="GO" id="GO:0000814">
    <property type="term" value="C:ESCRT II complex"/>
    <property type="evidence" value="ECO:0007669"/>
    <property type="project" value="UniProtKB-UniRule"/>
</dbReference>
<feature type="region of interest" description="Disordered" evidence="8">
    <location>
        <begin position="622"/>
        <end position="642"/>
    </location>
</feature>
<comment type="subcellular location">
    <subcellularLocation>
        <location evidence="7">Cytoplasm</location>
    </subcellularLocation>
    <subcellularLocation>
        <location evidence="7">Endosome</location>
    </subcellularLocation>
</comment>
<evidence type="ECO:0000259" key="9">
    <source>
        <dbReference type="PROSITE" id="PS51495"/>
    </source>
</evidence>
<dbReference type="SUPFAM" id="SSF90209">
    <property type="entry name" value="Ran binding protein zinc finger-like"/>
    <property type="match status" value="1"/>
</dbReference>
<dbReference type="InterPro" id="IPR036390">
    <property type="entry name" value="WH_DNA-bd_sf"/>
</dbReference>
<comment type="caution">
    <text evidence="10">The sequence shown here is derived from an EMBL/GenBank/DDBJ whole genome shotgun (WGS) entry which is preliminary data.</text>
</comment>
<evidence type="ECO:0000256" key="5">
    <source>
        <dbReference type="ARBA" id="ARBA00022833"/>
    </source>
</evidence>
<keyword evidence="7" id="KW-0967">Endosome</keyword>
<dbReference type="GO" id="GO:0043130">
    <property type="term" value="F:ubiquitin binding"/>
    <property type="evidence" value="ECO:0007669"/>
    <property type="project" value="UniProtKB-UniRule"/>
</dbReference>
<dbReference type="GO" id="GO:0031902">
    <property type="term" value="C:late endosome membrane"/>
    <property type="evidence" value="ECO:0007669"/>
    <property type="project" value="UniProtKB-UniRule"/>
</dbReference>
<dbReference type="InterPro" id="IPR036443">
    <property type="entry name" value="Znf_RanBP2_sf"/>
</dbReference>
<sequence>MPSSWLNIWQPVLINRSNRPILQDNEYNIYIRDNVGLYQGRSKILEHQNGRIYLTNKRLIYFDNDDVKNCIAVELTQFKKAELVVAYFRKSPKVTLYIKTSSTTADNEDGDNSKANTVTNLDWVCKICSFNNHVLSNFKIEEDELPKCTSCGIRPAKAYLQNILEAGAKSKQGGLSPESMTPEPQPEATSKDQCPKCTFINHPALNFCEMCGTELKQPNSTRGFTVKNITGSLSNVSINSNPLNLKLEGGEETYTNNKPYIKLSFRKGGETKFHQDVSNILDEIKWKTLEERGGINKNGVKLATPDPKPAIQRKGGAGIHALEQLGELQRKQNEIILSSSLDDLEQLMFKYQDLIKLSTSFNKLVKQQPTNSSKPVIPALNIKKTSSLYHQELSRHISEFAINYRLTQKTSMISSQDLFAEYNRFLIKNQGFGSELITSSDFQKAIELFDVLKLPIVVKNYVKSDIYVISPRSNANTYGEYIVDYLKNQEYEYKLMKLREEMMQETNMDNDLYNAVNYGKTVSEISNQFNWSYNITTEELDKCVEEGLIVIDHHISGTFYYINKFTFTDSQWDESKTIQDMKALITKEQLEITNTIKNDYLKQNLGNLVDLNPDYEFFSEVAKNDSTPQPDDDMGSLVTTNMSETTSQSLNDLAGLKF</sequence>
<keyword evidence="3" id="KW-0479">Metal-binding</keyword>
<dbReference type="Pfam" id="PF11605">
    <property type="entry name" value="Vps36_ESCRT-II"/>
    <property type="match status" value="1"/>
</dbReference>
<keyword evidence="5" id="KW-0862">Zinc</keyword>
<dbReference type="GO" id="GO:0008270">
    <property type="term" value="F:zinc ion binding"/>
    <property type="evidence" value="ECO:0007669"/>
    <property type="project" value="UniProtKB-KW"/>
</dbReference>
<dbReference type="AlphaFoldDB" id="A0A367XMA9"/>
<dbReference type="SMART" id="SM00547">
    <property type="entry name" value="ZnF_RBZ"/>
    <property type="match status" value="2"/>
</dbReference>
<dbReference type="EMBL" id="QLNQ01000030">
    <property type="protein sequence ID" value="RCK54569.1"/>
    <property type="molecule type" value="Genomic_DNA"/>
</dbReference>
<dbReference type="InterPro" id="IPR040608">
    <property type="entry name" value="Snf8/Vps36"/>
</dbReference>
<feature type="domain" description="GLUE N-terminal" evidence="9">
    <location>
        <begin position="12"/>
        <end position="293"/>
    </location>
</feature>
<dbReference type="InterPro" id="IPR011993">
    <property type="entry name" value="PH-like_dom_sf"/>
</dbReference>
<dbReference type="STRING" id="5486.A0A367XMA9"/>
<evidence type="ECO:0000256" key="2">
    <source>
        <dbReference type="ARBA" id="ARBA00022448"/>
    </source>
</evidence>
<keyword evidence="4" id="KW-0863">Zinc-finger</keyword>
<dbReference type="InterPro" id="IPR001876">
    <property type="entry name" value="Znf_RanBP2"/>
</dbReference>
<evidence type="ECO:0000256" key="8">
    <source>
        <dbReference type="SAM" id="MobiDB-lite"/>
    </source>
</evidence>
<evidence type="ECO:0000256" key="4">
    <source>
        <dbReference type="ARBA" id="ARBA00022771"/>
    </source>
</evidence>
<proteinExistence type="inferred from homology"/>
<dbReference type="PROSITE" id="PS51495">
    <property type="entry name" value="GLUE"/>
    <property type="match status" value="1"/>
</dbReference>
<name>A0A367XMA9_9ASCO</name>
<dbReference type="InterPro" id="IPR021648">
    <property type="entry name" value="GLUE_dom"/>
</dbReference>
<evidence type="ECO:0000256" key="1">
    <source>
        <dbReference type="ARBA" id="ARBA00009697"/>
    </source>
</evidence>
<organism evidence="10 11">
    <name type="scientific">Candida viswanathii</name>
    <dbReference type="NCBI Taxonomy" id="5486"/>
    <lineage>
        <taxon>Eukaryota</taxon>
        <taxon>Fungi</taxon>
        <taxon>Dikarya</taxon>
        <taxon>Ascomycota</taxon>
        <taxon>Saccharomycotina</taxon>
        <taxon>Pichiomycetes</taxon>
        <taxon>Debaryomycetaceae</taxon>
        <taxon>Candida/Lodderomyces clade</taxon>
        <taxon>Candida</taxon>
    </lineage>
</organism>
<comment type="function">
    <text evidence="7">Component of the ESCRT-II complex (endosomal sorting complex required for transport II), which is required for multivesicular body (MVB) formation and sorting of endosomal cargo proteins into MVBs.</text>
</comment>
<protein>
    <recommendedName>
        <fullName evidence="7">Vacuolar protein-sorting-associated protein 36</fullName>
    </recommendedName>
    <alternativeName>
        <fullName evidence="7">ESCRT-II complex subunit VPS36</fullName>
    </alternativeName>
</protein>
<evidence type="ECO:0000313" key="11">
    <source>
        <dbReference type="Proteomes" id="UP000253472"/>
    </source>
</evidence>
<comment type="subunit">
    <text evidence="7">Component of the endosomal sorting complex required for transport II (ESCRT-II).</text>
</comment>
<evidence type="ECO:0000313" key="10">
    <source>
        <dbReference type="EMBL" id="RCK54569.1"/>
    </source>
</evidence>
<keyword evidence="11" id="KW-1185">Reference proteome</keyword>
<evidence type="ECO:0000256" key="6">
    <source>
        <dbReference type="ARBA" id="ARBA00022927"/>
    </source>
</evidence>
<dbReference type="InterPro" id="IPR037855">
    <property type="entry name" value="Vps36"/>
</dbReference>
<dbReference type="Gene3D" id="2.30.29.30">
    <property type="entry name" value="Pleckstrin-homology domain (PH domain)/Phosphotyrosine-binding domain (PTB)"/>
    <property type="match status" value="2"/>
</dbReference>
<dbReference type="GO" id="GO:0043328">
    <property type="term" value="P:protein transport to vacuole involved in ubiquitin-dependent protein catabolic process via the multivesicular body sorting pathway"/>
    <property type="evidence" value="ECO:0007669"/>
    <property type="project" value="UniProtKB-UniRule"/>
</dbReference>
<dbReference type="Proteomes" id="UP000253472">
    <property type="component" value="Unassembled WGS sequence"/>
</dbReference>
<dbReference type="Gene3D" id="1.10.10.10">
    <property type="entry name" value="Winged helix-like DNA-binding domain superfamily/Winged helix DNA-binding domain"/>
    <property type="match status" value="2"/>
</dbReference>
<dbReference type="PANTHER" id="PTHR13128:SF12">
    <property type="entry name" value="VACUOLAR PROTEIN-SORTING-ASSOCIATED PROTEIN 36"/>
    <property type="match status" value="1"/>
</dbReference>
<evidence type="ECO:0000256" key="7">
    <source>
        <dbReference type="RuleBase" id="RU367095"/>
    </source>
</evidence>
<dbReference type="InterPro" id="IPR036388">
    <property type="entry name" value="WH-like_DNA-bd_sf"/>
</dbReference>
<keyword evidence="7" id="KW-0963">Cytoplasm</keyword>
<gene>
    <name evidence="10" type="primary">VPS36_1</name>
    <name evidence="10" type="ORF">Cantr_04024</name>
</gene>
<keyword evidence="6 7" id="KW-0653">Protein transport</keyword>
<dbReference type="OrthoDB" id="271448at2759"/>
<dbReference type="SUPFAM" id="SSF46785">
    <property type="entry name" value="Winged helix' DNA-binding domain"/>
    <property type="match status" value="1"/>
</dbReference>
<dbReference type="GO" id="GO:0032266">
    <property type="term" value="F:phosphatidylinositol-3-phosphate binding"/>
    <property type="evidence" value="ECO:0007669"/>
    <property type="project" value="UniProtKB-UniRule"/>
</dbReference>
<accession>A0A367XMA9</accession>
<dbReference type="PANTHER" id="PTHR13128">
    <property type="entry name" value="VACUOLAR PROTEIN-SORTING-ASSOCIATED PROTEIN 36"/>
    <property type="match status" value="1"/>
</dbReference>
<dbReference type="Pfam" id="PF04157">
    <property type="entry name" value="EAP30"/>
    <property type="match status" value="1"/>
</dbReference>
<dbReference type="Gene3D" id="2.30.30.380">
    <property type="entry name" value="Zn-finger domain of Sec23/24"/>
    <property type="match status" value="1"/>
</dbReference>
<keyword evidence="2 7" id="KW-0813">Transport</keyword>
<dbReference type="InterPro" id="IPR031558">
    <property type="entry name" value="Vps36-NZF-N"/>
</dbReference>